<accession>A0A9W8B254</accession>
<name>A0A9W8B254_9FUNG</name>
<reference evidence="1" key="1">
    <citation type="submission" date="2022-07" db="EMBL/GenBank/DDBJ databases">
        <title>Phylogenomic reconstructions and comparative analyses of Kickxellomycotina fungi.</title>
        <authorList>
            <person name="Reynolds N.K."/>
            <person name="Stajich J.E."/>
            <person name="Barry K."/>
            <person name="Grigoriev I.V."/>
            <person name="Crous P."/>
            <person name="Smith M.E."/>
        </authorList>
    </citation>
    <scope>NUCLEOTIDE SEQUENCE</scope>
    <source>
        <strain evidence="1">RSA 567</strain>
    </source>
</reference>
<comment type="caution">
    <text evidence="1">The sequence shown here is derived from an EMBL/GenBank/DDBJ whole genome shotgun (WGS) entry which is preliminary data.</text>
</comment>
<organism evidence="1 2">
    <name type="scientific">Dimargaris verticillata</name>
    <dbReference type="NCBI Taxonomy" id="2761393"/>
    <lineage>
        <taxon>Eukaryota</taxon>
        <taxon>Fungi</taxon>
        <taxon>Fungi incertae sedis</taxon>
        <taxon>Zoopagomycota</taxon>
        <taxon>Kickxellomycotina</taxon>
        <taxon>Dimargaritomycetes</taxon>
        <taxon>Dimargaritales</taxon>
        <taxon>Dimargaritaceae</taxon>
        <taxon>Dimargaris</taxon>
    </lineage>
</organism>
<dbReference type="InterPro" id="IPR008978">
    <property type="entry name" value="HSP20-like_chaperone"/>
</dbReference>
<gene>
    <name evidence="1" type="ORF">H4R34_003478</name>
</gene>
<dbReference type="SUPFAM" id="SSF49764">
    <property type="entry name" value="HSP20-like chaperones"/>
    <property type="match status" value="1"/>
</dbReference>
<evidence type="ECO:0000313" key="2">
    <source>
        <dbReference type="Proteomes" id="UP001151582"/>
    </source>
</evidence>
<evidence type="ECO:0000313" key="1">
    <source>
        <dbReference type="EMBL" id="KAJ1977706.1"/>
    </source>
</evidence>
<dbReference type="AlphaFoldDB" id="A0A9W8B254"/>
<protein>
    <submittedName>
        <fullName evidence="1">Uncharacterized protein</fullName>
    </submittedName>
</protein>
<dbReference type="OrthoDB" id="5533903at2759"/>
<dbReference type="Proteomes" id="UP001151582">
    <property type="component" value="Unassembled WGS sequence"/>
</dbReference>
<proteinExistence type="predicted"/>
<dbReference type="EMBL" id="JANBQB010000326">
    <property type="protein sequence ID" value="KAJ1977706.1"/>
    <property type="molecule type" value="Genomic_DNA"/>
</dbReference>
<keyword evidence="2" id="KW-1185">Reference proteome</keyword>
<sequence length="178" mass="20611">MFTDRFYRVTNTQTYVQAADNSPFEHFPTSSSWRKSNQWSHNFVPIHTTSDPEPLGNWHHQKTLDADESELSQPESRVMSSGDSFAIGMRWPGKIKPTRVHGNHDGGSLMVKSELDQEPKLKTQILYTWTRDQDIQERCVTLPIDVDTTGFEEEYKDGIYWARYPRKSAPSPGWTWTS</sequence>